<feature type="compositionally biased region" description="Low complexity" evidence="1">
    <location>
        <begin position="206"/>
        <end position="218"/>
    </location>
</feature>
<feature type="compositionally biased region" description="Low complexity" evidence="1">
    <location>
        <begin position="180"/>
        <end position="193"/>
    </location>
</feature>
<feature type="region of interest" description="Disordered" evidence="1">
    <location>
        <begin position="788"/>
        <end position="813"/>
    </location>
</feature>
<gene>
    <name evidence="2" type="ORF">FOL47_009692</name>
</gene>
<reference evidence="2 3" key="1">
    <citation type="submission" date="2020-04" db="EMBL/GenBank/DDBJ databases">
        <title>Perkinsus chesapeaki whole genome sequence.</title>
        <authorList>
            <person name="Bogema D.R."/>
        </authorList>
    </citation>
    <scope>NUCLEOTIDE SEQUENCE [LARGE SCALE GENOMIC DNA]</scope>
    <source>
        <strain evidence="2">ATCC PRA-425</strain>
    </source>
</reference>
<feature type="region of interest" description="Disordered" evidence="1">
    <location>
        <begin position="84"/>
        <end position="396"/>
    </location>
</feature>
<organism evidence="2 3">
    <name type="scientific">Perkinsus chesapeaki</name>
    <name type="common">Clam parasite</name>
    <name type="synonym">Perkinsus andrewsi</name>
    <dbReference type="NCBI Taxonomy" id="330153"/>
    <lineage>
        <taxon>Eukaryota</taxon>
        <taxon>Sar</taxon>
        <taxon>Alveolata</taxon>
        <taxon>Perkinsozoa</taxon>
        <taxon>Perkinsea</taxon>
        <taxon>Perkinsida</taxon>
        <taxon>Perkinsidae</taxon>
        <taxon>Perkinsus</taxon>
    </lineage>
</organism>
<accession>A0A7J6L6X1</accession>
<evidence type="ECO:0000256" key="1">
    <source>
        <dbReference type="SAM" id="MobiDB-lite"/>
    </source>
</evidence>
<feature type="compositionally biased region" description="Low complexity" evidence="1">
    <location>
        <begin position="240"/>
        <end position="280"/>
    </location>
</feature>
<sequence>MNRCKFIQLDCLTPTKCGGISEAEEEAALRYLGDSVIRGPWKPLASVNDDFCERQCKITVGVRRAGTGPAVKKMNAADLLKEMKAGKNGDKGGDGDSWAMTDDDEDTDETQSDAPSAKPAVKSQAKGPMAASNTSSSPSRASTKASSGGAGWSSFGSSWNSTGGGDSGTAKASIVPSGKSRSSVTFSSATISSKNKEAEKKKSMKSSDGWMDSSSSSSEGEDDGSGFRLGSKSSGGGGSWNWSAASSSKKSNGGDSWKSAGGAASKSEKSSWGQSWNSGGKDSGSGWGDSWEKSKSGLKSSSNESGSGWGDSWDKSKSTLAAHKSKNSSSGKPGGGSWGASSSKVEAPSVAKASSGRGSRLSDSWRDSSATPSFGGATQEENDDTDDWNASGGPVEEKVVAKKSVAVVKRAPAATEATRGRSASPARVLTTQVVRGARVNSPARKSVGVGSDDEEGECMPGRLERLREFVANDPRALRLLHTRRQDTCKPSRGFGRPPPVPYWTGGRRARGASGKKWDWLSAGWSTQGEIKRKCHHDCNWVNPEHHHWPHEGGMREQTNLVQVVEAGNRDVCEECRPERFVPRPITALVVVDPKNGSLTALGKVDWEGGEETRVFRPGDVYNIASPLQHGPLSRGRTMEVGCGGTPRLDDSLERHIRAEEQTVGYGEDREAVAAGQDGGMIFERTEDDVIIDSDANGVLEEYHHESERFEPAEAPLEEYIPLPEPVPRAVYRPSSRPSMRATTPEPVVERRPPIVARRPPRRKWSFLSIGESSVGYVKHHVHRDVVKKPARARSHSDTTSVMRRNPPPGEGYYEKHEVEETMVATASGGTQFRRQDYDIVMEAPKAEYEGCRGPVTDAAGRYGHTENLLVERYHTERPAATHAMALAYPPPQLRGQALAVLAAGEIERGVQHKEHKEIRVDEYRQASSSGSSPPTTYHYHELEEKEEKVTEPAHHTAAVLTSAYQIAALKSALGRRTPARGRDSIPPQPLREPISFEAHRQIHVENPFSHSPAASGTTMDGRTVQEPPLRAGLDPEEAFMNRVGEMRNRDVEELPAMTIAQPANQRAYRKSPSICPNIP</sequence>
<comment type="caution">
    <text evidence="2">The sequence shown here is derived from an EMBL/GenBank/DDBJ whole genome shotgun (WGS) entry which is preliminary data.</text>
</comment>
<dbReference type="OrthoDB" id="10690013at2759"/>
<protein>
    <submittedName>
        <fullName evidence="2">Uncharacterized protein</fullName>
    </submittedName>
</protein>
<keyword evidence="3" id="KW-1185">Reference proteome</keyword>
<name>A0A7J6L6X1_PERCH</name>
<feature type="compositionally biased region" description="Low complexity" evidence="1">
    <location>
        <begin position="130"/>
        <end position="161"/>
    </location>
</feature>
<feature type="compositionally biased region" description="Low complexity" evidence="1">
    <location>
        <begin position="297"/>
        <end position="306"/>
    </location>
</feature>
<feature type="region of interest" description="Disordered" evidence="1">
    <location>
        <begin position="1007"/>
        <end position="1035"/>
    </location>
</feature>
<feature type="compositionally biased region" description="Polar residues" evidence="1">
    <location>
        <begin position="1008"/>
        <end position="1020"/>
    </location>
</feature>
<evidence type="ECO:0000313" key="3">
    <source>
        <dbReference type="Proteomes" id="UP000591131"/>
    </source>
</evidence>
<dbReference type="Proteomes" id="UP000591131">
    <property type="component" value="Unassembled WGS sequence"/>
</dbReference>
<feature type="compositionally biased region" description="Acidic residues" evidence="1">
    <location>
        <begin position="101"/>
        <end position="111"/>
    </location>
</feature>
<feature type="region of interest" description="Disordered" evidence="1">
    <location>
        <begin position="487"/>
        <end position="508"/>
    </location>
</feature>
<dbReference type="AlphaFoldDB" id="A0A7J6L6X1"/>
<proteinExistence type="predicted"/>
<feature type="compositionally biased region" description="Basic and acidic residues" evidence="1">
    <location>
        <begin position="84"/>
        <end position="94"/>
    </location>
</feature>
<dbReference type="EMBL" id="JAAPAO010000693">
    <property type="protein sequence ID" value="KAF4654921.1"/>
    <property type="molecule type" value="Genomic_DNA"/>
</dbReference>
<evidence type="ECO:0000313" key="2">
    <source>
        <dbReference type="EMBL" id="KAF4654921.1"/>
    </source>
</evidence>